<protein>
    <submittedName>
        <fullName evidence="1">Methionine synthase II</fullName>
    </submittedName>
</protein>
<dbReference type="KEGG" id="ttc:FOKN1_1631"/>
<accession>A0A1Z4VQV0</accession>
<keyword evidence="2" id="KW-1185">Reference proteome</keyword>
<dbReference type="Proteomes" id="UP000218765">
    <property type="component" value="Chromosome"/>
</dbReference>
<dbReference type="EMBL" id="AP018052">
    <property type="protein sequence ID" value="BAZ94019.1"/>
    <property type="molecule type" value="Genomic_DNA"/>
</dbReference>
<organism evidence="1 2">
    <name type="scientific">Thiohalobacter thiocyanaticus</name>
    <dbReference type="NCBI Taxonomy" id="585455"/>
    <lineage>
        <taxon>Bacteria</taxon>
        <taxon>Pseudomonadati</taxon>
        <taxon>Pseudomonadota</taxon>
        <taxon>Gammaproteobacteria</taxon>
        <taxon>Thiohalobacterales</taxon>
        <taxon>Thiohalobacteraceae</taxon>
        <taxon>Thiohalobacter</taxon>
    </lineage>
</organism>
<evidence type="ECO:0000313" key="1">
    <source>
        <dbReference type="EMBL" id="BAZ94019.1"/>
    </source>
</evidence>
<proteinExistence type="predicted"/>
<evidence type="ECO:0000313" key="2">
    <source>
        <dbReference type="Proteomes" id="UP000218765"/>
    </source>
</evidence>
<sequence>MSMKLTQKRFLKGTREFEIIDDAIHVRIKTPFNKEKLTVSLSMLNPNPVVNQACLEFHGRDTNEPVLSLLLNQPNPEEFDAFVEALKRRVLEEYSVAAGVKAASHSGEFDGNHHHEPPEFEESHDIRLRVKVQAVDAERIEHAIQMLETYLVADDIKPLLSALEALKAEPRNESCLVQVAAAFNDLKGMQGAVLTYAPYLSILFSDNPFE</sequence>
<name>A0A1Z4VQV0_9GAMM</name>
<reference evidence="1 2" key="1">
    <citation type="submission" date="2017-05" db="EMBL/GenBank/DDBJ databases">
        <title>Thiocyanate degradation by Thiohalobacter thiocyanaticus FOKN1.</title>
        <authorList>
            <person name="Oshiki M."/>
            <person name="Fukushima T."/>
            <person name="Kawano S."/>
            <person name="Nakagawa J."/>
        </authorList>
    </citation>
    <scope>NUCLEOTIDE SEQUENCE [LARGE SCALE GENOMIC DNA]</scope>
    <source>
        <strain evidence="1 2">FOKN1</strain>
    </source>
</reference>
<gene>
    <name evidence="1" type="ORF">FOKN1_1631</name>
</gene>
<dbReference type="AlphaFoldDB" id="A0A1Z4VQV0"/>